<evidence type="ECO:0000256" key="1">
    <source>
        <dbReference type="SAM" id="MobiDB-lite"/>
    </source>
</evidence>
<feature type="domain" description="Tautomerase cis-CaaD-like" evidence="2">
    <location>
        <begin position="1"/>
        <end position="149"/>
    </location>
</feature>
<dbReference type="EMBL" id="LWDF02000141">
    <property type="protein sequence ID" value="KAE8256186.1"/>
    <property type="molecule type" value="Genomic_DNA"/>
</dbReference>
<sequence>MPLHRIFHPTSVLQDPAEKKQLAKAITDVYSGPSSSVKLPAFYVIVVFHPLEPGVDFFVGGEGERAADFIRIAIDHIAVPLPPKEQLVEGRFDGFMDKYEAAIKPFIGDKGLHHEITIADSPRETWRINNIVPPRIKSAAHKRWHEENKATPYTEEDNKGIDTPW</sequence>
<feature type="region of interest" description="Disordered" evidence="1">
    <location>
        <begin position="142"/>
        <end position="165"/>
    </location>
</feature>
<dbReference type="Proteomes" id="UP000077521">
    <property type="component" value="Unassembled WGS sequence"/>
</dbReference>
<reference evidence="3" key="2">
    <citation type="journal article" date="2019" name="IMA Fungus">
        <title>Genome sequencing and comparison of five Tilletia species to identify candidate genes for the detection of regulated species infecting wheat.</title>
        <authorList>
            <person name="Nguyen H.D.T."/>
            <person name="Sultana T."/>
            <person name="Kesanakurti P."/>
            <person name="Hambleton S."/>
        </authorList>
    </citation>
    <scope>NUCLEOTIDE SEQUENCE</scope>
    <source>
        <strain evidence="3">DAOMC 236416</strain>
    </source>
</reference>
<name>A0A177TT50_9BASI</name>
<accession>A0A177TT50</accession>
<reference evidence="3" key="1">
    <citation type="submission" date="2016-04" db="EMBL/GenBank/DDBJ databases">
        <authorList>
            <person name="Nguyen H.D."/>
            <person name="Samba Siva P."/>
            <person name="Cullis J."/>
            <person name="Levesque C.A."/>
            <person name="Hambleton S."/>
        </authorList>
    </citation>
    <scope>NUCLEOTIDE SEQUENCE</scope>
    <source>
        <strain evidence="3">DAOMC 236416</strain>
    </source>
</reference>
<evidence type="ECO:0000259" key="2">
    <source>
        <dbReference type="Pfam" id="PF14832"/>
    </source>
</evidence>
<keyword evidence="4" id="KW-1185">Reference proteome</keyword>
<gene>
    <name evidence="3" type="ORF">A4X13_0g2791</name>
</gene>
<evidence type="ECO:0000313" key="4">
    <source>
        <dbReference type="Proteomes" id="UP000077521"/>
    </source>
</evidence>
<protein>
    <recommendedName>
        <fullName evidence="2">Tautomerase cis-CaaD-like domain-containing protein</fullName>
    </recommendedName>
</protein>
<dbReference type="Gene3D" id="3.30.429.10">
    <property type="entry name" value="Macrophage Migration Inhibitory Factor"/>
    <property type="match status" value="1"/>
</dbReference>
<dbReference type="InterPro" id="IPR014347">
    <property type="entry name" value="Tautomerase/MIF_sf"/>
</dbReference>
<organism evidence="3 4">
    <name type="scientific">Tilletia indica</name>
    <dbReference type="NCBI Taxonomy" id="43049"/>
    <lineage>
        <taxon>Eukaryota</taxon>
        <taxon>Fungi</taxon>
        <taxon>Dikarya</taxon>
        <taxon>Basidiomycota</taxon>
        <taxon>Ustilaginomycotina</taxon>
        <taxon>Exobasidiomycetes</taxon>
        <taxon>Tilletiales</taxon>
        <taxon>Tilletiaceae</taxon>
        <taxon>Tilletia</taxon>
    </lineage>
</organism>
<dbReference type="AlphaFoldDB" id="A0A177TT50"/>
<dbReference type="InterPro" id="IPR028116">
    <property type="entry name" value="Cis-CaaD-like"/>
</dbReference>
<comment type="caution">
    <text evidence="3">The sequence shown here is derived from an EMBL/GenBank/DDBJ whole genome shotgun (WGS) entry which is preliminary data.</text>
</comment>
<proteinExistence type="predicted"/>
<feature type="compositionally biased region" description="Basic and acidic residues" evidence="1">
    <location>
        <begin position="156"/>
        <end position="165"/>
    </location>
</feature>
<evidence type="ECO:0000313" key="3">
    <source>
        <dbReference type="EMBL" id="KAE8256186.1"/>
    </source>
</evidence>
<dbReference type="Pfam" id="PF14832">
    <property type="entry name" value="Tautomerase_3"/>
    <property type="match status" value="1"/>
</dbReference>